<sequence>MADYSFRPITRDDLPMFKAWVDQPHMGGWWGDSGTEARLVQEDMGKGVVDMRIVEHGGTPIAYIQDYNAHAFDAPQYADLPKDTRAVDTFLGDPAFLGQGHAKAYLRARCDILLDHYPMVAVDPDPKNTRAIRAYAAAGFGERRLCACEDGDPVLVLTRHH</sequence>
<evidence type="ECO:0000313" key="5">
    <source>
        <dbReference type="Proteomes" id="UP000269689"/>
    </source>
</evidence>
<evidence type="ECO:0000259" key="3">
    <source>
        <dbReference type="PROSITE" id="PS51186"/>
    </source>
</evidence>
<keyword evidence="4" id="KW-0808">Transferase</keyword>
<dbReference type="Proteomes" id="UP000269689">
    <property type="component" value="Unassembled WGS sequence"/>
</dbReference>
<dbReference type="SUPFAM" id="SSF55729">
    <property type="entry name" value="Acyl-CoA N-acyltransferases (Nat)"/>
    <property type="match status" value="1"/>
</dbReference>
<dbReference type="PROSITE" id="PS51186">
    <property type="entry name" value="GNAT"/>
    <property type="match status" value="1"/>
</dbReference>
<gene>
    <name evidence="4" type="ORF">EDD53_2068</name>
</gene>
<name>A0A3N4U6G7_9RHOB</name>
<dbReference type="SMART" id="SM01006">
    <property type="entry name" value="AlcB"/>
    <property type="match status" value="1"/>
</dbReference>
<dbReference type="GO" id="GO:0046677">
    <property type="term" value="P:response to antibiotic"/>
    <property type="evidence" value="ECO:0007669"/>
    <property type="project" value="UniProtKB-KW"/>
</dbReference>
<dbReference type="PANTHER" id="PTHR31438:SF1">
    <property type="entry name" value="LYSINE N-ACYLTRANSFERASE C17G9.06C-RELATED"/>
    <property type="match status" value="1"/>
</dbReference>
<reference evidence="4 5" key="1">
    <citation type="submission" date="2018-11" db="EMBL/GenBank/DDBJ databases">
        <title>Genomic Encyclopedia of Type Strains, Phase IV (KMG-IV): sequencing the most valuable type-strain genomes for metagenomic binning, comparative biology and taxonomic classification.</title>
        <authorList>
            <person name="Goeker M."/>
        </authorList>
    </citation>
    <scope>NUCLEOTIDE SEQUENCE [LARGE SCALE GENOMIC DNA]</scope>
    <source>
        <strain evidence="4 5">DSM 104731</strain>
    </source>
</reference>
<comment type="pathway">
    <text evidence="1">Siderophore biosynthesis.</text>
</comment>
<dbReference type="RefSeq" id="WP_170162738.1">
    <property type="nucleotide sequence ID" value="NZ_RKQK01000003.1"/>
</dbReference>
<comment type="caution">
    <text evidence="4">The sequence shown here is derived from an EMBL/GenBank/DDBJ whole genome shotgun (WGS) entry which is preliminary data.</text>
</comment>
<evidence type="ECO:0000313" key="4">
    <source>
        <dbReference type="EMBL" id="RPE66366.1"/>
    </source>
</evidence>
<organism evidence="4 5">
    <name type="scientific">Pacificibacter maritimus</name>
    <dbReference type="NCBI Taxonomy" id="762213"/>
    <lineage>
        <taxon>Bacteria</taxon>
        <taxon>Pseudomonadati</taxon>
        <taxon>Pseudomonadota</taxon>
        <taxon>Alphaproteobacteria</taxon>
        <taxon>Rhodobacterales</taxon>
        <taxon>Roseobacteraceae</taxon>
        <taxon>Pacificibacter</taxon>
    </lineage>
</organism>
<keyword evidence="5" id="KW-1185">Reference proteome</keyword>
<proteinExistence type="predicted"/>
<evidence type="ECO:0000256" key="2">
    <source>
        <dbReference type="ARBA" id="ARBA00023251"/>
    </source>
</evidence>
<dbReference type="Pfam" id="PF13523">
    <property type="entry name" value="Acetyltransf_8"/>
    <property type="match status" value="1"/>
</dbReference>
<dbReference type="AlphaFoldDB" id="A0A3N4U6G7"/>
<protein>
    <submittedName>
        <fullName evidence="4">Aminoglycoside 6'-N-acetyltransferase</fullName>
    </submittedName>
</protein>
<dbReference type="GO" id="GO:0016410">
    <property type="term" value="F:N-acyltransferase activity"/>
    <property type="evidence" value="ECO:0007669"/>
    <property type="project" value="TreeGrafter"/>
</dbReference>
<accession>A0A3N4U6G7</accession>
<dbReference type="Gene3D" id="3.40.630.30">
    <property type="match status" value="1"/>
</dbReference>
<dbReference type="InterPro" id="IPR016181">
    <property type="entry name" value="Acyl_CoA_acyltransferase"/>
</dbReference>
<dbReference type="PANTHER" id="PTHR31438">
    <property type="entry name" value="LYSINE N-ACYLTRANSFERASE C17G9.06C-RELATED"/>
    <property type="match status" value="1"/>
</dbReference>
<evidence type="ECO:0000256" key="1">
    <source>
        <dbReference type="ARBA" id="ARBA00004924"/>
    </source>
</evidence>
<dbReference type="GO" id="GO:0019290">
    <property type="term" value="P:siderophore biosynthetic process"/>
    <property type="evidence" value="ECO:0007669"/>
    <property type="project" value="InterPro"/>
</dbReference>
<dbReference type="EMBL" id="RKQK01000003">
    <property type="protein sequence ID" value="RPE66366.1"/>
    <property type="molecule type" value="Genomic_DNA"/>
</dbReference>
<dbReference type="InterPro" id="IPR019432">
    <property type="entry name" value="Acyltransferase_MbtK/IucB-like"/>
</dbReference>
<dbReference type="InterPro" id="IPR000182">
    <property type="entry name" value="GNAT_dom"/>
</dbReference>
<feature type="domain" description="N-acetyltransferase" evidence="3">
    <location>
        <begin position="4"/>
        <end position="160"/>
    </location>
</feature>
<keyword evidence="2" id="KW-0046">Antibiotic resistance</keyword>